<feature type="region of interest" description="Disordered" evidence="1">
    <location>
        <begin position="149"/>
        <end position="177"/>
    </location>
</feature>
<sequence length="264" mass="29312">MFHETRRAIKLIVKPKPSFEVPASAPDPLYKFPQQYSFYSALTSTPVRTPPLANASHRRSRSSRRGSVASTSNTSNFDTRSFRDPNGSLSPIRYYSMAASPTANLSGRYLQVPSPSPFWESERPSKMGATFAATSSPRGRLGRVLEKLSVTGSRRHRDRSYSRQGDASPSVRDRRPAQLVDSRCDKLLFPSARDRERLDTSESDCTIFFDAVETLNASRSTFDAEPTNGGNGPSDSIPEVGMQVQGENPQFNLPSFRLERPSPD</sequence>
<evidence type="ECO:0000313" key="2">
    <source>
        <dbReference type="EMBL" id="KIJ13805.1"/>
    </source>
</evidence>
<name>A0A0C9TDX7_PAXIN</name>
<feature type="region of interest" description="Disordered" evidence="1">
    <location>
        <begin position="45"/>
        <end position="84"/>
    </location>
</feature>
<feature type="region of interest" description="Disordered" evidence="1">
    <location>
        <begin position="219"/>
        <end position="264"/>
    </location>
</feature>
<protein>
    <submittedName>
        <fullName evidence="2">Uncharacterized protein</fullName>
    </submittedName>
</protein>
<dbReference type="EMBL" id="KN819348">
    <property type="protein sequence ID" value="KIJ13805.1"/>
    <property type="molecule type" value="Genomic_DNA"/>
</dbReference>
<proteinExistence type="predicted"/>
<reference evidence="3" key="2">
    <citation type="submission" date="2015-01" db="EMBL/GenBank/DDBJ databases">
        <title>Evolutionary Origins and Diversification of the Mycorrhizal Mutualists.</title>
        <authorList>
            <consortium name="DOE Joint Genome Institute"/>
            <consortium name="Mycorrhizal Genomics Consortium"/>
            <person name="Kohler A."/>
            <person name="Kuo A."/>
            <person name="Nagy L.G."/>
            <person name="Floudas D."/>
            <person name="Copeland A."/>
            <person name="Barry K.W."/>
            <person name="Cichocki N."/>
            <person name="Veneault-Fourrey C."/>
            <person name="LaButti K."/>
            <person name="Lindquist E.A."/>
            <person name="Lipzen A."/>
            <person name="Lundell T."/>
            <person name="Morin E."/>
            <person name="Murat C."/>
            <person name="Riley R."/>
            <person name="Ohm R."/>
            <person name="Sun H."/>
            <person name="Tunlid A."/>
            <person name="Henrissat B."/>
            <person name="Grigoriev I.V."/>
            <person name="Hibbett D.S."/>
            <person name="Martin F."/>
        </authorList>
    </citation>
    <scope>NUCLEOTIDE SEQUENCE [LARGE SCALE GENOMIC DNA]</scope>
    <source>
        <strain evidence="3">ATCC 200175</strain>
    </source>
</reference>
<dbReference type="Proteomes" id="UP000053647">
    <property type="component" value="Unassembled WGS sequence"/>
</dbReference>
<organism evidence="2 3">
    <name type="scientific">Paxillus involutus ATCC 200175</name>
    <dbReference type="NCBI Taxonomy" id="664439"/>
    <lineage>
        <taxon>Eukaryota</taxon>
        <taxon>Fungi</taxon>
        <taxon>Dikarya</taxon>
        <taxon>Basidiomycota</taxon>
        <taxon>Agaricomycotina</taxon>
        <taxon>Agaricomycetes</taxon>
        <taxon>Agaricomycetidae</taxon>
        <taxon>Boletales</taxon>
        <taxon>Paxilineae</taxon>
        <taxon>Paxillaceae</taxon>
        <taxon>Paxillus</taxon>
    </lineage>
</organism>
<feature type="non-terminal residue" evidence="2">
    <location>
        <position position="264"/>
    </location>
</feature>
<reference evidence="2 3" key="1">
    <citation type="submission" date="2014-06" db="EMBL/GenBank/DDBJ databases">
        <authorList>
            <consortium name="DOE Joint Genome Institute"/>
            <person name="Kuo A."/>
            <person name="Kohler A."/>
            <person name="Nagy L.G."/>
            <person name="Floudas D."/>
            <person name="Copeland A."/>
            <person name="Barry K.W."/>
            <person name="Cichocki N."/>
            <person name="Veneault-Fourrey C."/>
            <person name="LaButti K."/>
            <person name="Lindquist E.A."/>
            <person name="Lipzen A."/>
            <person name="Lundell T."/>
            <person name="Morin E."/>
            <person name="Murat C."/>
            <person name="Sun H."/>
            <person name="Tunlid A."/>
            <person name="Henrissat B."/>
            <person name="Grigoriev I.V."/>
            <person name="Hibbett D.S."/>
            <person name="Martin F."/>
            <person name="Nordberg H.P."/>
            <person name="Cantor M.N."/>
            <person name="Hua S.X."/>
        </authorList>
    </citation>
    <scope>NUCLEOTIDE SEQUENCE [LARGE SCALE GENOMIC DNA]</scope>
    <source>
        <strain evidence="2 3">ATCC 200175</strain>
    </source>
</reference>
<evidence type="ECO:0000256" key="1">
    <source>
        <dbReference type="SAM" id="MobiDB-lite"/>
    </source>
</evidence>
<dbReference type="AlphaFoldDB" id="A0A0C9TDX7"/>
<keyword evidence="3" id="KW-1185">Reference proteome</keyword>
<dbReference type="HOGENOM" id="CLU_1055808_0_0_1"/>
<dbReference type="OrthoDB" id="2689021at2759"/>
<evidence type="ECO:0000313" key="3">
    <source>
        <dbReference type="Proteomes" id="UP000053647"/>
    </source>
</evidence>
<gene>
    <name evidence="2" type="ORF">PAXINDRAFT_181212</name>
</gene>
<feature type="non-terminal residue" evidence="2">
    <location>
        <position position="1"/>
    </location>
</feature>
<accession>A0A0C9TDX7</accession>